<keyword evidence="1" id="KW-1133">Transmembrane helix</keyword>
<dbReference type="Proteomes" id="UP001161389">
    <property type="component" value="Unassembled WGS sequence"/>
</dbReference>
<keyword evidence="3" id="KW-1185">Reference proteome</keyword>
<dbReference type="AlphaFoldDB" id="A0AA37S6F0"/>
<accession>A0AA37S6F0</accession>
<feature type="transmembrane region" description="Helical" evidence="1">
    <location>
        <begin position="115"/>
        <end position="136"/>
    </location>
</feature>
<reference evidence="2" key="2">
    <citation type="submission" date="2023-01" db="EMBL/GenBank/DDBJ databases">
        <title>Draft genome sequence of Litoribrevibacter albus strain NBRC 110071.</title>
        <authorList>
            <person name="Sun Q."/>
            <person name="Mori K."/>
        </authorList>
    </citation>
    <scope>NUCLEOTIDE SEQUENCE</scope>
    <source>
        <strain evidence="2">NBRC 110071</strain>
    </source>
</reference>
<dbReference type="InterPro" id="IPR058068">
    <property type="entry name" value="LIC_13387-like"/>
</dbReference>
<dbReference type="EMBL" id="BSNM01000003">
    <property type="protein sequence ID" value="GLQ30021.1"/>
    <property type="molecule type" value="Genomic_DNA"/>
</dbReference>
<organism evidence="2 3">
    <name type="scientific">Litoribrevibacter albus</name>
    <dbReference type="NCBI Taxonomy" id="1473156"/>
    <lineage>
        <taxon>Bacteria</taxon>
        <taxon>Pseudomonadati</taxon>
        <taxon>Pseudomonadota</taxon>
        <taxon>Gammaproteobacteria</taxon>
        <taxon>Oceanospirillales</taxon>
        <taxon>Oceanospirillaceae</taxon>
        <taxon>Litoribrevibacter</taxon>
    </lineage>
</organism>
<feature type="transmembrane region" description="Helical" evidence="1">
    <location>
        <begin position="91"/>
        <end position="108"/>
    </location>
</feature>
<protein>
    <submittedName>
        <fullName evidence="2">Uncharacterized protein</fullName>
    </submittedName>
</protein>
<sequence>MEQALIIISTAIFGMLGVAHLILTFYSRKFEARDTEVTTAMKHTSPVITKETSVWDAWIGFNASHSLGALMIPLFYIPLALTHPNLLLPGSYYFVVLLVLAGSYLFLAKRYWFKVPFRGIALANLCLWGAFIMSFLN</sequence>
<comment type="caution">
    <text evidence="2">The sequence shown here is derived from an EMBL/GenBank/DDBJ whole genome shotgun (WGS) entry which is preliminary data.</text>
</comment>
<evidence type="ECO:0000256" key="1">
    <source>
        <dbReference type="SAM" id="Phobius"/>
    </source>
</evidence>
<name>A0AA37S6F0_9GAMM</name>
<dbReference type="NCBIfam" id="NF047765">
    <property type="entry name" value="LIC_13387_fam"/>
    <property type="match status" value="1"/>
</dbReference>
<feature type="transmembrane region" description="Helical" evidence="1">
    <location>
        <begin position="6"/>
        <end position="26"/>
    </location>
</feature>
<keyword evidence="1" id="KW-0812">Transmembrane</keyword>
<feature type="transmembrane region" description="Helical" evidence="1">
    <location>
        <begin position="58"/>
        <end position="79"/>
    </location>
</feature>
<keyword evidence="1" id="KW-0472">Membrane</keyword>
<proteinExistence type="predicted"/>
<dbReference type="RefSeq" id="WP_284378392.1">
    <property type="nucleotide sequence ID" value="NZ_BSNM01000003.1"/>
</dbReference>
<gene>
    <name evidence="2" type="ORF">GCM10007876_04990</name>
</gene>
<reference evidence="2" key="1">
    <citation type="journal article" date="2014" name="Int. J. Syst. Evol. Microbiol.">
        <title>Complete genome sequence of Corynebacterium casei LMG S-19264T (=DSM 44701T), isolated from a smear-ripened cheese.</title>
        <authorList>
            <consortium name="US DOE Joint Genome Institute (JGI-PGF)"/>
            <person name="Walter F."/>
            <person name="Albersmeier A."/>
            <person name="Kalinowski J."/>
            <person name="Ruckert C."/>
        </authorList>
    </citation>
    <scope>NUCLEOTIDE SEQUENCE</scope>
    <source>
        <strain evidence="2">NBRC 110071</strain>
    </source>
</reference>
<evidence type="ECO:0000313" key="2">
    <source>
        <dbReference type="EMBL" id="GLQ30021.1"/>
    </source>
</evidence>
<evidence type="ECO:0000313" key="3">
    <source>
        <dbReference type="Proteomes" id="UP001161389"/>
    </source>
</evidence>